<dbReference type="InterPro" id="IPR027417">
    <property type="entry name" value="P-loop_NTPase"/>
</dbReference>
<evidence type="ECO:0000313" key="1">
    <source>
        <dbReference type="EMBL" id="RZS66085.1"/>
    </source>
</evidence>
<dbReference type="Proteomes" id="UP000293289">
    <property type="component" value="Unassembled WGS sequence"/>
</dbReference>
<dbReference type="RefSeq" id="WP_242609514.1">
    <property type="nucleotide sequence ID" value="NZ_SGWY01000002.1"/>
</dbReference>
<comment type="caution">
    <text evidence="1">The sequence shown here is derived from an EMBL/GenBank/DDBJ whole genome shotgun (WGS) entry which is preliminary data.</text>
</comment>
<reference evidence="1 2" key="1">
    <citation type="submission" date="2019-02" db="EMBL/GenBank/DDBJ databases">
        <title>Genomic Encyclopedia of Type Strains, Phase IV (KMG-IV): sequencing the most valuable type-strain genomes for metagenomic binning, comparative biology and taxonomic classification.</title>
        <authorList>
            <person name="Goeker M."/>
        </authorList>
    </citation>
    <scope>NUCLEOTIDE SEQUENCE [LARGE SCALE GENOMIC DNA]</scope>
    <source>
        <strain evidence="1 2">DSM 43045</strain>
    </source>
</reference>
<dbReference type="SUPFAM" id="SSF52540">
    <property type="entry name" value="P-loop containing nucleoside triphosphate hydrolases"/>
    <property type="match status" value="1"/>
</dbReference>
<gene>
    <name evidence="1" type="ORF">EV187_1797</name>
</gene>
<keyword evidence="1" id="KW-0418">Kinase</keyword>
<keyword evidence="1" id="KW-0808">Transferase</keyword>
<dbReference type="AlphaFoldDB" id="A0A4Q7MCZ3"/>
<keyword evidence="2" id="KW-1185">Reference proteome</keyword>
<name>A0A4Q7MCZ3_9MICO</name>
<proteinExistence type="predicted"/>
<protein>
    <submittedName>
        <fullName evidence="1">Uridine kinase</fullName>
    </submittedName>
</protein>
<dbReference type="GO" id="GO:0016301">
    <property type="term" value="F:kinase activity"/>
    <property type="evidence" value="ECO:0007669"/>
    <property type="project" value="UniProtKB-KW"/>
</dbReference>
<sequence length="197" mass="21777">MATFDELLHAIDAVRAQRTRTVVGVSGFGGAGKSTLARRLVDTVRGSARMRGDDFVDPTLAGERSTDWSAVERMRLRSEVVDPFRAGTPSTFRRYDWLTAALASAEPLPAAEVLVINAVGLFHPDLDGALDLRVWVDVELDVATVRGKARDHRSGKDHDRLWEDVWTPNERDFAERFHPRDAADVLYVPDGDPEPGG</sequence>
<evidence type="ECO:0000313" key="2">
    <source>
        <dbReference type="Proteomes" id="UP000293289"/>
    </source>
</evidence>
<organism evidence="1 2">
    <name type="scientific">Agromyces ramosus</name>
    <dbReference type="NCBI Taxonomy" id="33879"/>
    <lineage>
        <taxon>Bacteria</taxon>
        <taxon>Bacillati</taxon>
        <taxon>Actinomycetota</taxon>
        <taxon>Actinomycetes</taxon>
        <taxon>Micrococcales</taxon>
        <taxon>Microbacteriaceae</taxon>
        <taxon>Agromyces</taxon>
    </lineage>
</organism>
<dbReference type="EMBL" id="SGWY01000002">
    <property type="protein sequence ID" value="RZS66085.1"/>
    <property type="molecule type" value="Genomic_DNA"/>
</dbReference>
<accession>A0A4Q7MCZ3</accession>
<dbReference type="Gene3D" id="3.40.50.300">
    <property type="entry name" value="P-loop containing nucleotide triphosphate hydrolases"/>
    <property type="match status" value="1"/>
</dbReference>